<dbReference type="Ensembl" id="ENSOMET00000005401.1">
    <property type="protein sequence ID" value="ENSOMEP00000006680.1"/>
    <property type="gene ID" value="ENSOMEG00000007741.1"/>
</dbReference>
<dbReference type="OrthoDB" id="283424at2759"/>
<proteinExistence type="predicted"/>
<reference evidence="3" key="1">
    <citation type="submission" date="2025-08" db="UniProtKB">
        <authorList>
            <consortium name="Ensembl"/>
        </authorList>
    </citation>
    <scope>IDENTIFICATION</scope>
</reference>
<dbReference type="STRING" id="30732.ENSOMEP00000006680"/>
<dbReference type="PANTHER" id="PTHR13490">
    <property type="entry name" value="MITOCHONDRIAL 28S RIBOSOMAL PROTEIN S28"/>
    <property type="match status" value="1"/>
</dbReference>
<feature type="domain" description="Small ribosomal subunit protein mS35 mitochondrial conserved" evidence="2">
    <location>
        <begin position="188"/>
        <end position="257"/>
    </location>
</feature>
<dbReference type="GO" id="GO:0032543">
    <property type="term" value="P:mitochondrial translation"/>
    <property type="evidence" value="ECO:0007669"/>
    <property type="project" value="InterPro"/>
</dbReference>
<dbReference type="InterPro" id="IPR039848">
    <property type="entry name" value="Ribosomal_mS35_mt"/>
</dbReference>
<feature type="region of interest" description="Disordered" evidence="1">
    <location>
        <begin position="51"/>
        <end position="85"/>
    </location>
</feature>
<dbReference type="InterPro" id="IPR019349">
    <property type="entry name" value="Ribosomal_mS35_mit"/>
</dbReference>
<dbReference type="Pfam" id="PF10213">
    <property type="entry name" value="MRP-S28"/>
    <property type="match status" value="1"/>
</dbReference>
<reference evidence="3" key="2">
    <citation type="submission" date="2025-09" db="UniProtKB">
        <authorList>
            <consortium name="Ensembl"/>
        </authorList>
    </citation>
    <scope>IDENTIFICATION</scope>
</reference>
<dbReference type="AlphaFoldDB" id="A0A3B3BMF4"/>
<evidence type="ECO:0000259" key="2">
    <source>
        <dbReference type="Pfam" id="PF10213"/>
    </source>
</evidence>
<dbReference type="GeneTree" id="ENSGT00390000003443"/>
<dbReference type="RefSeq" id="XP_024138349.2">
    <property type="nucleotide sequence ID" value="XM_024282581.2"/>
</dbReference>
<dbReference type="PaxDb" id="30732-ENSOMEP00000006680"/>
<sequence length="345" mass="39492">MNFVPFGIRSYWVKMATHSSKALFCVGRTSFSYIGLSKSTSRVSYATALSVNNSHRNKGPSDKNGRFPRRPKREPGEPRTEKMAPDQDWTSVYPAATPFRPNSVPLPVRMGFPVKGGVPPQKKGNLELIKIPNFLHLTPAAIRKHCEALKPFCTEWPSALDTDPKCDERFPVKIESREFVSAGPSIRNPAARVVQLSIKLSSLNLDDHARKKMLKLVGERYCRDTDVLTIRADSCPLRQQNYDYAMYLLTVLYHESWKIEAWEAEKTVADMEEYMWEDSPSQRNIVELLMRMKVSEGDGQEVREQLLERRDVQEYKDSVTRLKNEGESESSMLQYKEAVKKVLNV</sequence>
<dbReference type="KEGG" id="oml:112152787"/>
<name>A0A3B3BMF4_ORYME</name>
<evidence type="ECO:0000256" key="1">
    <source>
        <dbReference type="SAM" id="MobiDB-lite"/>
    </source>
</evidence>
<evidence type="ECO:0000313" key="4">
    <source>
        <dbReference type="Proteomes" id="UP000261560"/>
    </source>
</evidence>
<keyword evidence="4" id="KW-1185">Reference proteome</keyword>
<dbReference type="CTD" id="60488"/>
<dbReference type="GO" id="GO:0005763">
    <property type="term" value="C:mitochondrial small ribosomal subunit"/>
    <property type="evidence" value="ECO:0007669"/>
    <property type="project" value="TreeGrafter"/>
</dbReference>
<evidence type="ECO:0000313" key="3">
    <source>
        <dbReference type="Ensembl" id="ENSOMEP00000006680.1"/>
    </source>
</evidence>
<feature type="compositionally biased region" description="Basic and acidic residues" evidence="1">
    <location>
        <begin position="73"/>
        <end position="85"/>
    </location>
</feature>
<dbReference type="GeneID" id="112152787"/>
<organism evidence="3 4">
    <name type="scientific">Oryzias melastigma</name>
    <name type="common">Marine medaka</name>
    <dbReference type="NCBI Taxonomy" id="30732"/>
    <lineage>
        <taxon>Eukaryota</taxon>
        <taxon>Metazoa</taxon>
        <taxon>Chordata</taxon>
        <taxon>Craniata</taxon>
        <taxon>Vertebrata</taxon>
        <taxon>Euteleostomi</taxon>
        <taxon>Actinopterygii</taxon>
        <taxon>Neopterygii</taxon>
        <taxon>Teleostei</taxon>
        <taxon>Neoteleostei</taxon>
        <taxon>Acanthomorphata</taxon>
        <taxon>Ovalentaria</taxon>
        <taxon>Atherinomorphae</taxon>
        <taxon>Beloniformes</taxon>
        <taxon>Adrianichthyidae</taxon>
        <taxon>Oryziinae</taxon>
        <taxon>Oryzias</taxon>
    </lineage>
</organism>
<protein>
    <submittedName>
        <fullName evidence="3">Mitochondrial ribosomal protein S35</fullName>
    </submittedName>
</protein>
<dbReference type="GO" id="GO:0003735">
    <property type="term" value="F:structural constituent of ribosome"/>
    <property type="evidence" value="ECO:0007669"/>
    <property type="project" value="InterPro"/>
</dbReference>
<dbReference type="PANTHER" id="PTHR13490:SF0">
    <property type="entry name" value="SMALL RIBOSOMAL SUBUNIT PROTEIN MS35"/>
    <property type="match status" value="1"/>
</dbReference>
<accession>A0A3B3BMF4</accession>
<dbReference type="Proteomes" id="UP000261560">
    <property type="component" value="Unplaced"/>
</dbReference>